<sequence length="418" mass="48521">MPKIAPYIIQHVQLHEQDLAHISHPEAGNRHYYVFWWHNIPLGHLFIEDKGCTDFSKTILEIIASTLKAYGGNNKQVQQIDEAAKSQDFHVFFSLTEKILTPYRALNIPEEVDISVVICTRNRSESLKHCLDSLNEQICRPREIIVVDNAPTDDRTKVVTRAFNKVIYCKEARPGLDIARNTGARLAKSPIVAYTDDDVSVNILWCYRVWESFLNEKIDAITGLVIASSLETESQQIFEKNWGFNKGYEDIHFNSDFIYKSPGAPKVWQIGAGANMAFRKKALEVVGYFDIRLDVGAAGCSGDSEIWFRMLANKMNIYYNPRAIVYHAHRRGLKELHKQLFNYMRGHSASVLIQHDQNKKIGYKKYLYFELMRYYLLLLRNGFPKYKFRYRTLWSEFRGVNSGIRFYRENKNRPSIAP</sequence>
<dbReference type="EMBL" id="JAVRHO010000036">
    <property type="protein sequence ID" value="MDT0648298.1"/>
    <property type="molecule type" value="Genomic_DNA"/>
</dbReference>
<dbReference type="Pfam" id="PF00535">
    <property type="entry name" value="Glycos_transf_2"/>
    <property type="match status" value="1"/>
</dbReference>
<dbReference type="CDD" id="cd00761">
    <property type="entry name" value="Glyco_tranf_GTA_type"/>
    <property type="match status" value="1"/>
</dbReference>
<feature type="domain" description="Glycosyltransferase 2-like" evidence="1">
    <location>
        <begin position="115"/>
        <end position="284"/>
    </location>
</feature>
<dbReference type="PANTHER" id="PTHR43685:SF12">
    <property type="entry name" value="GLYCOSYL TRANSFERASE FAMILY 2"/>
    <property type="match status" value="1"/>
</dbReference>
<dbReference type="Proteomes" id="UP001245285">
    <property type="component" value="Unassembled WGS sequence"/>
</dbReference>
<reference evidence="2 3" key="1">
    <citation type="submission" date="2023-09" db="EMBL/GenBank/DDBJ databases">
        <authorList>
            <person name="Rey-Velasco X."/>
        </authorList>
    </citation>
    <scope>NUCLEOTIDE SEQUENCE [LARGE SCALE GENOMIC DNA]</scope>
    <source>
        <strain evidence="2 3">F260</strain>
    </source>
</reference>
<comment type="caution">
    <text evidence="2">The sequence shown here is derived from an EMBL/GenBank/DDBJ whole genome shotgun (WGS) entry which is preliminary data.</text>
</comment>
<protein>
    <submittedName>
        <fullName evidence="2">Glycosyltransferase family 2 protein</fullName>
    </submittedName>
</protein>
<evidence type="ECO:0000259" key="1">
    <source>
        <dbReference type="Pfam" id="PF00535"/>
    </source>
</evidence>
<organism evidence="2 3">
    <name type="scientific">Autumnicola lenta</name>
    <dbReference type="NCBI Taxonomy" id="3075593"/>
    <lineage>
        <taxon>Bacteria</taxon>
        <taxon>Pseudomonadati</taxon>
        <taxon>Bacteroidota</taxon>
        <taxon>Flavobacteriia</taxon>
        <taxon>Flavobacteriales</taxon>
        <taxon>Flavobacteriaceae</taxon>
        <taxon>Autumnicola</taxon>
    </lineage>
</organism>
<keyword evidence="3" id="KW-1185">Reference proteome</keyword>
<dbReference type="InterPro" id="IPR050834">
    <property type="entry name" value="Glycosyltransf_2"/>
</dbReference>
<dbReference type="RefSeq" id="WP_311496392.1">
    <property type="nucleotide sequence ID" value="NZ_JAVRHO010000036.1"/>
</dbReference>
<dbReference type="SUPFAM" id="SSF53448">
    <property type="entry name" value="Nucleotide-diphospho-sugar transferases"/>
    <property type="match status" value="1"/>
</dbReference>
<name>A0ABU3CQ02_9FLAO</name>
<dbReference type="Gene3D" id="3.90.550.10">
    <property type="entry name" value="Spore Coat Polysaccharide Biosynthesis Protein SpsA, Chain A"/>
    <property type="match status" value="1"/>
</dbReference>
<evidence type="ECO:0000313" key="2">
    <source>
        <dbReference type="EMBL" id="MDT0648298.1"/>
    </source>
</evidence>
<dbReference type="InterPro" id="IPR029044">
    <property type="entry name" value="Nucleotide-diphossugar_trans"/>
</dbReference>
<proteinExistence type="predicted"/>
<gene>
    <name evidence="2" type="ORF">RM545_16525</name>
</gene>
<accession>A0ABU3CQ02</accession>
<dbReference type="InterPro" id="IPR001173">
    <property type="entry name" value="Glyco_trans_2-like"/>
</dbReference>
<dbReference type="PANTHER" id="PTHR43685">
    <property type="entry name" value="GLYCOSYLTRANSFERASE"/>
    <property type="match status" value="1"/>
</dbReference>
<evidence type="ECO:0000313" key="3">
    <source>
        <dbReference type="Proteomes" id="UP001245285"/>
    </source>
</evidence>